<evidence type="ECO:0000256" key="1">
    <source>
        <dbReference type="SAM" id="Coils"/>
    </source>
</evidence>
<dbReference type="Proteomes" id="UP000789572">
    <property type="component" value="Unassembled WGS sequence"/>
</dbReference>
<dbReference type="EMBL" id="CAJVPJ010000089">
    <property type="protein sequence ID" value="CAG8475201.1"/>
    <property type="molecule type" value="Genomic_DNA"/>
</dbReference>
<dbReference type="AlphaFoldDB" id="A0A9N8W5R8"/>
<proteinExistence type="predicted"/>
<reference evidence="2" key="1">
    <citation type="submission" date="2021-06" db="EMBL/GenBank/DDBJ databases">
        <authorList>
            <person name="Kallberg Y."/>
            <person name="Tangrot J."/>
            <person name="Rosling A."/>
        </authorList>
    </citation>
    <scope>NUCLEOTIDE SEQUENCE</scope>
    <source>
        <strain evidence="2">IA702</strain>
    </source>
</reference>
<evidence type="ECO:0000313" key="3">
    <source>
        <dbReference type="Proteomes" id="UP000789572"/>
    </source>
</evidence>
<keyword evidence="3" id="KW-1185">Reference proteome</keyword>
<keyword evidence="1" id="KW-0175">Coiled coil</keyword>
<gene>
    <name evidence="2" type="ORF">POCULU_LOCUS1247</name>
</gene>
<evidence type="ECO:0000313" key="2">
    <source>
        <dbReference type="EMBL" id="CAG8475201.1"/>
    </source>
</evidence>
<organism evidence="2 3">
    <name type="scientific">Paraglomus occultum</name>
    <dbReference type="NCBI Taxonomy" id="144539"/>
    <lineage>
        <taxon>Eukaryota</taxon>
        <taxon>Fungi</taxon>
        <taxon>Fungi incertae sedis</taxon>
        <taxon>Mucoromycota</taxon>
        <taxon>Glomeromycotina</taxon>
        <taxon>Glomeromycetes</taxon>
        <taxon>Paraglomerales</taxon>
        <taxon>Paraglomeraceae</taxon>
        <taxon>Paraglomus</taxon>
    </lineage>
</organism>
<feature type="coiled-coil region" evidence="1">
    <location>
        <begin position="190"/>
        <end position="226"/>
    </location>
</feature>
<sequence>MLSAQWNLQEKIDSIIPTDHDGISIALENLRALIPSSKDKTLKTARGKDQGRSKLNEFQIKAYWERKKRVDTKELELAKALAQLESKPGKPWEAPLSDDEIKDINGAENTGLNPVRPNNTGLITGYLNPKLPSEADQAWENESEEDIKRLSSEGEIAEKVKRLEEIKKTLPSDLTIKDLKDNDNLIKLINDQVNIEKQKLIDEIVVAETDEQLTEAENKISKWDGQSKNQLVKLLELRKVFRKAAEVLGKSDAPEDELKAKINELETFFKDKDKKGKSETFAGEVLTRLEALDALEIELDKKVVVPYTVFGGLGGGDGELKIKKTRVDAKELDLLRQRAKKVDDNGVKWNGELVEEDQKLIDDAEKKDLKKIQTRIRLERP</sequence>
<comment type="caution">
    <text evidence="2">The sequence shown here is derived from an EMBL/GenBank/DDBJ whole genome shotgun (WGS) entry which is preliminary data.</text>
</comment>
<name>A0A9N8W5R8_9GLOM</name>
<accession>A0A9N8W5R8</accession>
<protein>
    <submittedName>
        <fullName evidence="2">6974_t:CDS:1</fullName>
    </submittedName>
</protein>